<name>A0AAV2LZX8_KNICA</name>
<keyword evidence="2" id="KW-1185">Reference proteome</keyword>
<proteinExistence type="predicted"/>
<dbReference type="EMBL" id="OZ035827">
    <property type="protein sequence ID" value="CAL1606637.1"/>
    <property type="molecule type" value="Genomic_DNA"/>
</dbReference>
<evidence type="ECO:0000313" key="2">
    <source>
        <dbReference type="Proteomes" id="UP001497482"/>
    </source>
</evidence>
<reference evidence="1 2" key="1">
    <citation type="submission" date="2024-04" db="EMBL/GenBank/DDBJ databases">
        <authorList>
            <person name="Waldvogel A.-M."/>
            <person name="Schoenle A."/>
        </authorList>
    </citation>
    <scope>NUCLEOTIDE SEQUENCE [LARGE SCALE GENOMIC DNA]</scope>
</reference>
<protein>
    <submittedName>
        <fullName evidence="1">Uncharacterized protein</fullName>
    </submittedName>
</protein>
<organism evidence="1 2">
    <name type="scientific">Knipowitschia caucasica</name>
    <name type="common">Caucasian dwarf goby</name>
    <name type="synonym">Pomatoschistus caucasicus</name>
    <dbReference type="NCBI Taxonomy" id="637954"/>
    <lineage>
        <taxon>Eukaryota</taxon>
        <taxon>Metazoa</taxon>
        <taxon>Chordata</taxon>
        <taxon>Craniata</taxon>
        <taxon>Vertebrata</taxon>
        <taxon>Euteleostomi</taxon>
        <taxon>Actinopterygii</taxon>
        <taxon>Neopterygii</taxon>
        <taxon>Teleostei</taxon>
        <taxon>Neoteleostei</taxon>
        <taxon>Acanthomorphata</taxon>
        <taxon>Gobiaria</taxon>
        <taxon>Gobiiformes</taxon>
        <taxon>Gobioidei</taxon>
        <taxon>Gobiidae</taxon>
        <taxon>Gobiinae</taxon>
        <taxon>Knipowitschia</taxon>
    </lineage>
</organism>
<dbReference type="AlphaFoldDB" id="A0AAV2LZX8"/>
<accession>A0AAV2LZX8</accession>
<sequence length="153" mass="16691">MVTATLAHLPPTSCPEVHLLQLSVWHQHFLLYTCPHCHNERGAANLGNRAKADEQKHEIDGNFLPKKLGGVMAKPRHAQNRCGVESRVPSVAVCCRQNIPAHGCHGCLELSIITQKMQETTAEIESKVHVFTSGCPRPGRYGSPSPLCAPLMG</sequence>
<evidence type="ECO:0000313" key="1">
    <source>
        <dbReference type="EMBL" id="CAL1606637.1"/>
    </source>
</evidence>
<dbReference type="Proteomes" id="UP001497482">
    <property type="component" value="Chromosome 5"/>
</dbReference>
<gene>
    <name evidence="1" type="ORF">KC01_LOCUS33778</name>
</gene>